<feature type="compositionally biased region" description="Low complexity" evidence="1">
    <location>
        <begin position="174"/>
        <end position="185"/>
    </location>
</feature>
<proteinExistence type="predicted"/>
<sequence length="390" mass="40125">MPGRYRLAAFHALTSFALAIATDPADPTITPPAILPRQGNDAQFIGYIESSGTWFSESCNAGLTWYQTGQYAQCCAASRTACYAATACVSGSLIFPISDRSTRVTLACTENYVDQSASICNTAFIFENFGDSNPKTDIICGPSSANYSYYRRVPASVTQGSSQAPLSIPQPKPSGFDSLSTSGDSDSGGGSKAWIAGAVIGPIVGLALLGFLLFCCLRRKKKNKLKASQEGTATMAPIYPQPPAGVAGHTDAKPQPMQQNHYATNAYLNAATAATQGTYSSAPSPPPTQNYVGMPPPNTGAPYNAANAPYNAGTAPYNGGVAPYNAAAAPYNAPVSPPPQQTHYGLDGQSSGGGKTQGTAELGGGAATASGTAPSELPSGKTTWLDAITS</sequence>
<evidence type="ECO:0008006" key="5">
    <source>
        <dbReference type="Google" id="ProtNLM"/>
    </source>
</evidence>
<evidence type="ECO:0000256" key="1">
    <source>
        <dbReference type="SAM" id="MobiDB-lite"/>
    </source>
</evidence>
<evidence type="ECO:0000313" key="3">
    <source>
        <dbReference type="EMBL" id="QRC91079.1"/>
    </source>
</evidence>
<name>A0A7U2HUS3_PHANO</name>
<accession>A0A7U2HUS3</accession>
<dbReference type="EMBL" id="CP069023">
    <property type="protein sequence ID" value="QRC91079.1"/>
    <property type="molecule type" value="Genomic_DNA"/>
</dbReference>
<feature type="region of interest" description="Disordered" evidence="1">
    <location>
        <begin position="228"/>
        <end position="257"/>
    </location>
</feature>
<reference evidence="4" key="1">
    <citation type="journal article" date="2021" name="BMC Genomics">
        <title>Chromosome-level genome assembly and manually-curated proteome of model necrotroph Parastagonospora nodorum Sn15 reveals a genome-wide trove of candidate effector homologs, and redundancy of virulence-related functions within an accessory chromosome.</title>
        <authorList>
            <person name="Bertazzoni S."/>
            <person name="Jones D.A.B."/>
            <person name="Phan H.T."/>
            <person name="Tan K.-C."/>
            <person name="Hane J.K."/>
        </authorList>
    </citation>
    <scope>NUCLEOTIDE SEQUENCE [LARGE SCALE GENOMIC DNA]</scope>
    <source>
        <strain evidence="4">SN15 / ATCC MYA-4574 / FGSC 10173)</strain>
    </source>
</reference>
<dbReference type="AlphaFoldDB" id="A0A7U2HUS3"/>
<dbReference type="OrthoDB" id="3557178at2759"/>
<feature type="signal peptide" evidence="2">
    <location>
        <begin position="1"/>
        <end position="19"/>
    </location>
</feature>
<feature type="region of interest" description="Disordered" evidence="1">
    <location>
        <begin position="160"/>
        <end position="185"/>
    </location>
</feature>
<dbReference type="OMA" id="DIICGPS"/>
<feature type="chain" id="PRO_5031296267" description="Mid2 domain-containing protein" evidence="2">
    <location>
        <begin position="20"/>
        <end position="390"/>
    </location>
</feature>
<feature type="region of interest" description="Disordered" evidence="1">
    <location>
        <begin position="277"/>
        <end position="296"/>
    </location>
</feature>
<keyword evidence="2" id="KW-0732">Signal</keyword>
<dbReference type="VEuPathDB" id="FungiDB:JI435_005800"/>
<feature type="compositionally biased region" description="Pro residues" evidence="1">
    <location>
        <begin position="283"/>
        <end position="296"/>
    </location>
</feature>
<protein>
    <recommendedName>
        <fullName evidence="5">Mid2 domain-containing protein</fullName>
    </recommendedName>
</protein>
<dbReference type="Proteomes" id="UP000663193">
    <property type="component" value="Chromosome 1"/>
</dbReference>
<evidence type="ECO:0000256" key="2">
    <source>
        <dbReference type="SAM" id="SignalP"/>
    </source>
</evidence>
<feature type="region of interest" description="Disordered" evidence="1">
    <location>
        <begin position="332"/>
        <end position="390"/>
    </location>
</feature>
<evidence type="ECO:0000313" key="4">
    <source>
        <dbReference type="Proteomes" id="UP000663193"/>
    </source>
</evidence>
<gene>
    <name evidence="3" type="ORF">JI435_005800</name>
</gene>
<feature type="compositionally biased region" description="Gly residues" evidence="1">
    <location>
        <begin position="350"/>
        <end position="366"/>
    </location>
</feature>
<organism evidence="3 4">
    <name type="scientific">Phaeosphaeria nodorum (strain SN15 / ATCC MYA-4574 / FGSC 10173)</name>
    <name type="common">Glume blotch fungus</name>
    <name type="synonym">Parastagonospora nodorum</name>
    <dbReference type="NCBI Taxonomy" id="321614"/>
    <lineage>
        <taxon>Eukaryota</taxon>
        <taxon>Fungi</taxon>
        <taxon>Dikarya</taxon>
        <taxon>Ascomycota</taxon>
        <taxon>Pezizomycotina</taxon>
        <taxon>Dothideomycetes</taxon>
        <taxon>Pleosporomycetidae</taxon>
        <taxon>Pleosporales</taxon>
        <taxon>Pleosporineae</taxon>
        <taxon>Phaeosphaeriaceae</taxon>
        <taxon>Parastagonospora</taxon>
    </lineage>
</organism>
<keyword evidence="4" id="KW-1185">Reference proteome</keyword>